<dbReference type="InterPro" id="IPR014347">
    <property type="entry name" value="Tautomerase/MIF_sf"/>
</dbReference>
<proteinExistence type="predicted"/>
<gene>
    <name evidence="1" type="ORF">RRU01S_28_00710</name>
</gene>
<dbReference type="SUPFAM" id="SSF55331">
    <property type="entry name" value="Tautomerase/MIF"/>
    <property type="match status" value="1"/>
</dbReference>
<organism evidence="1 2">
    <name type="scientific">Agrobacterium rubi TR3 = NBRC 13261</name>
    <dbReference type="NCBI Taxonomy" id="1368415"/>
    <lineage>
        <taxon>Bacteria</taxon>
        <taxon>Pseudomonadati</taxon>
        <taxon>Pseudomonadota</taxon>
        <taxon>Alphaproteobacteria</taxon>
        <taxon>Hyphomicrobiales</taxon>
        <taxon>Rhizobiaceae</taxon>
        <taxon>Rhizobium/Agrobacterium group</taxon>
        <taxon>Agrobacterium</taxon>
    </lineage>
</organism>
<protein>
    <recommendedName>
        <fullName evidence="3">Tautomerase</fullName>
    </recommendedName>
</protein>
<evidence type="ECO:0008006" key="3">
    <source>
        <dbReference type="Google" id="ProtNLM"/>
    </source>
</evidence>
<comment type="caution">
    <text evidence="1">The sequence shown here is derived from an EMBL/GenBank/DDBJ whole genome shotgun (WGS) entry which is preliminary data.</text>
</comment>
<dbReference type="Pfam" id="PF14552">
    <property type="entry name" value="Tautomerase_2"/>
    <property type="match status" value="1"/>
</dbReference>
<evidence type="ECO:0000313" key="1">
    <source>
        <dbReference type="EMBL" id="GAK72828.1"/>
    </source>
</evidence>
<dbReference type="Proteomes" id="UP000028701">
    <property type="component" value="Unassembled WGS sequence"/>
</dbReference>
<accession>A0A081D1N2</accession>
<dbReference type="RefSeq" id="WP_042619145.1">
    <property type="nucleotide sequence ID" value="NZ_BBJU01000028.1"/>
</dbReference>
<dbReference type="eggNOG" id="COG1942">
    <property type="taxonomic scope" value="Bacteria"/>
</dbReference>
<dbReference type="Gene3D" id="3.30.429.10">
    <property type="entry name" value="Macrophage Migration Inhibitory Factor"/>
    <property type="match status" value="1"/>
</dbReference>
<dbReference type="InterPro" id="IPR037479">
    <property type="entry name" value="Tauto_MSAD"/>
</dbReference>
<reference evidence="1 2" key="1">
    <citation type="submission" date="2014-08" db="EMBL/GenBank/DDBJ databases">
        <title>Whole genome shotgun sequence of Rhizobium rubi NBRC 13261.</title>
        <authorList>
            <person name="Katano-Makiyama Y."/>
            <person name="Hosoyama A."/>
            <person name="Hashimoto M."/>
            <person name="Hosoyama Y."/>
            <person name="Noguchi M."/>
            <person name="Tsuchikane K."/>
            <person name="Uohara A."/>
            <person name="Ohji S."/>
            <person name="Ichikawa N."/>
            <person name="Kimura A."/>
            <person name="Yamazoe A."/>
            <person name="Fujita N."/>
        </authorList>
    </citation>
    <scope>NUCLEOTIDE SEQUENCE [LARGE SCALE GENOMIC DNA]</scope>
    <source>
        <strain evidence="1 2">NBRC 13261</strain>
    </source>
</reference>
<name>A0A081D1N2_9HYPH</name>
<dbReference type="AlphaFoldDB" id="A0A081D1N2"/>
<dbReference type="PANTHER" id="PTHR38460:SF1">
    <property type="entry name" value="TAUTOMERASE YOLI-RELATED"/>
    <property type="match status" value="1"/>
</dbReference>
<dbReference type="PANTHER" id="PTHR38460">
    <property type="entry name" value="TAUTOMERASE YOLI-RELATED"/>
    <property type="match status" value="1"/>
</dbReference>
<evidence type="ECO:0000313" key="2">
    <source>
        <dbReference type="Proteomes" id="UP000028701"/>
    </source>
</evidence>
<dbReference type="OrthoDB" id="9804765at2"/>
<dbReference type="EMBL" id="BBJU01000028">
    <property type="protein sequence ID" value="GAK72828.1"/>
    <property type="molecule type" value="Genomic_DNA"/>
</dbReference>
<sequence>MPLIKVNLRKGRSKAELRSLLDKIHDVMVAAFNVPERDRYQIVYEHKSSHMHALDTGLGFERTDKFVLIEVVSRPRKQSEKLAFYRNLAAGLESECSIAASDIMVSFVENTDDDWSFGGGVAQFVTGEL</sequence>